<feature type="transmembrane region" description="Helical" evidence="7">
    <location>
        <begin position="595"/>
        <end position="621"/>
    </location>
</feature>
<proteinExistence type="inferred from homology"/>
<evidence type="ECO:0000256" key="4">
    <source>
        <dbReference type="ARBA" id="ARBA00022729"/>
    </source>
</evidence>
<keyword evidence="5 7" id="KW-1133">Transmembrane helix</keyword>
<dbReference type="EMBL" id="CAICTM010000101">
    <property type="protein sequence ID" value="CAB9501198.1"/>
    <property type="molecule type" value="Genomic_DNA"/>
</dbReference>
<evidence type="ECO:0000256" key="2">
    <source>
        <dbReference type="ARBA" id="ARBA00005227"/>
    </source>
</evidence>
<feature type="transmembrane region" description="Helical" evidence="7">
    <location>
        <begin position="375"/>
        <end position="401"/>
    </location>
</feature>
<feature type="transmembrane region" description="Helical" evidence="7">
    <location>
        <begin position="413"/>
        <end position="431"/>
    </location>
</feature>
<feature type="transmembrane region" description="Helical" evidence="7">
    <location>
        <begin position="627"/>
        <end position="653"/>
    </location>
</feature>
<feature type="transmembrane region" description="Helical" evidence="7">
    <location>
        <begin position="496"/>
        <end position="520"/>
    </location>
</feature>
<evidence type="ECO:0000256" key="6">
    <source>
        <dbReference type="ARBA" id="ARBA00023136"/>
    </source>
</evidence>
<keyword evidence="4" id="KW-0732">Signal</keyword>
<evidence type="ECO:0000256" key="1">
    <source>
        <dbReference type="ARBA" id="ARBA00004141"/>
    </source>
</evidence>
<dbReference type="PANTHER" id="PTHR10766:SF41">
    <property type="entry name" value="TRANSMEMBRANE 9 SUPERFAMILY MEMBER 3"/>
    <property type="match status" value="1"/>
</dbReference>
<comment type="caution">
    <text evidence="8">The sequence shown here is derived from an EMBL/GenBank/DDBJ whole genome shotgun (WGS) entry which is preliminary data.</text>
</comment>
<dbReference type="Pfam" id="PF02990">
    <property type="entry name" value="EMP70"/>
    <property type="match status" value="1"/>
</dbReference>
<keyword evidence="3 7" id="KW-0812">Transmembrane</keyword>
<evidence type="ECO:0000256" key="5">
    <source>
        <dbReference type="ARBA" id="ARBA00022989"/>
    </source>
</evidence>
<feature type="transmembrane region" description="Helical" evidence="7">
    <location>
        <begin position="665"/>
        <end position="689"/>
    </location>
</feature>
<protein>
    <recommendedName>
        <fullName evidence="7">Transmembrane 9 superfamily member</fullName>
    </recommendedName>
</protein>
<keyword evidence="6 7" id="KW-0472">Membrane</keyword>
<dbReference type="InterPro" id="IPR004240">
    <property type="entry name" value="EMP70"/>
</dbReference>
<name>A0A9N8DDW3_9STRA</name>
<evidence type="ECO:0000313" key="9">
    <source>
        <dbReference type="Proteomes" id="UP001153069"/>
    </source>
</evidence>
<dbReference type="PANTHER" id="PTHR10766">
    <property type="entry name" value="TRANSMEMBRANE 9 SUPERFAMILY PROTEIN"/>
    <property type="match status" value="1"/>
</dbReference>
<evidence type="ECO:0000256" key="3">
    <source>
        <dbReference type="ARBA" id="ARBA00022692"/>
    </source>
</evidence>
<dbReference type="GO" id="GO:0016020">
    <property type="term" value="C:membrane"/>
    <property type="evidence" value="ECO:0007669"/>
    <property type="project" value="UniProtKB-SubCell"/>
</dbReference>
<reference evidence="8" key="1">
    <citation type="submission" date="2020-06" db="EMBL/GenBank/DDBJ databases">
        <authorList>
            <consortium name="Plant Systems Biology data submission"/>
        </authorList>
    </citation>
    <scope>NUCLEOTIDE SEQUENCE</scope>
    <source>
        <strain evidence="8">D6</strain>
    </source>
</reference>
<feature type="transmembrane region" description="Helical" evidence="7">
    <location>
        <begin position="293"/>
        <end position="317"/>
    </location>
</feature>
<accession>A0A9N8DDW3</accession>
<evidence type="ECO:0000256" key="7">
    <source>
        <dbReference type="RuleBase" id="RU363079"/>
    </source>
</evidence>
<dbReference type="OrthoDB" id="1666796at2759"/>
<comment type="similarity">
    <text evidence="2 7">Belongs to the nonaspanin (TM9SF) (TC 9.A.2) family.</text>
</comment>
<feature type="transmembrane region" description="Helical" evidence="7">
    <location>
        <begin position="563"/>
        <end position="583"/>
    </location>
</feature>
<dbReference type="Proteomes" id="UP001153069">
    <property type="component" value="Unassembled WGS sequence"/>
</dbReference>
<evidence type="ECO:0000313" key="8">
    <source>
        <dbReference type="EMBL" id="CAB9501198.1"/>
    </source>
</evidence>
<keyword evidence="9" id="KW-1185">Reference proteome</keyword>
<gene>
    <name evidence="8" type="ORF">SEMRO_102_G052020.1</name>
</gene>
<sequence>MPVQCDASVFVFADANQPRPHNLVFFDLQPTDKSDTMEKMRVLVLLGLAAATVNAGTADHRYKQSEHIELWVNKVGPYANPQEAYEYYTLPYCAPKTKHHPDEEEGRFNEWKIQNIGEYLGGHALRHSGHDITFDVGAAKTEMCNTNPLTNEETIKFQKAVRDRWFYQMYFDDLPVWGMVGEVLPASKSAEGDFAFSEKDDRDRLDVLLEQDSPLSEQSDWKEYIYTRRNLVISYNKDQIVKVDLTSDPKSLQLLKPGATITFILEVTFEATDEEFHSRFDRYLDHEFYKHPIHWFSVFNSFMMVLFLIGLVALILLRTLKKDYARYGIVYDLEDGAGDKDVDEDGKPLLAGEKEDSGWKQVHGDVFRAPQFLPFFAAMIGSGWQLMILTLGVILFAVLGPLHGEVHEERGEVFQAIIFFYSLSSIVSGYMSGKFFKMYYPTSTAARQSTSAKGGTPQWQITTALTVFLTPTINAGILSIVNAVSLSYGTINTIPFLVILKLFFIWVFISVPLCVAGTLMGRHARLGAAGGTGGATENFPCRVNAIPRPIPEEVPWYGRPVGLIPLAGMLSFGSIFIEVYYILTSLWNYKFYHVYGFLLGVYSILTLVVGMTSIIVVYFSLNAENHLWQWTAFGSGASTAGYVFLYGIYYFLFKTQMHGFLQITFYFGYMSLIALHLGMLCGTLGHFAAGRFVRAIFQNVKVD</sequence>
<dbReference type="GO" id="GO:0072657">
    <property type="term" value="P:protein localization to membrane"/>
    <property type="evidence" value="ECO:0007669"/>
    <property type="project" value="TreeGrafter"/>
</dbReference>
<comment type="subcellular location">
    <subcellularLocation>
        <location evidence="1">Membrane</location>
        <topology evidence="1">Multi-pass membrane protein</topology>
    </subcellularLocation>
</comment>
<dbReference type="AlphaFoldDB" id="A0A9N8DDW3"/>
<organism evidence="8 9">
    <name type="scientific">Seminavis robusta</name>
    <dbReference type="NCBI Taxonomy" id="568900"/>
    <lineage>
        <taxon>Eukaryota</taxon>
        <taxon>Sar</taxon>
        <taxon>Stramenopiles</taxon>
        <taxon>Ochrophyta</taxon>
        <taxon>Bacillariophyta</taxon>
        <taxon>Bacillariophyceae</taxon>
        <taxon>Bacillariophycidae</taxon>
        <taxon>Naviculales</taxon>
        <taxon>Naviculaceae</taxon>
        <taxon>Seminavis</taxon>
    </lineage>
</organism>